<dbReference type="EMBL" id="REGN01000814">
    <property type="protein sequence ID" value="RNA38847.1"/>
    <property type="molecule type" value="Genomic_DNA"/>
</dbReference>
<sequence>MLNFFNNIIIRKLTYVMVKKEIEVLFQSLKNSSKVLKKDFNKKVDDKSIQSKSHRQIEIRNYIMLIPFSHVKFDCAISLSTLFMIRIEFIDIYCLIT</sequence>
<keyword evidence="2" id="KW-1185">Reference proteome</keyword>
<accession>A0A3M7ST95</accession>
<name>A0A3M7ST95_BRAPC</name>
<gene>
    <name evidence="1" type="ORF">BpHYR1_028471</name>
</gene>
<proteinExistence type="predicted"/>
<evidence type="ECO:0000313" key="1">
    <source>
        <dbReference type="EMBL" id="RNA38847.1"/>
    </source>
</evidence>
<protein>
    <submittedName>
        <fullName evidence="1">Uncharacterized protein</fullName>
    </submittedName>
</protein>
<reference evidence="1 2" key="1">
    <citation type="journal article" date="2018" name="Sci. Rep.">
        <title>Genomic signatures of local adaptation to the degree of environmental predictability in rotifers.</title>
        <authorList>
            <person name="Franch-Gras L."/>
            <person name="Hahn C."/>
            <person name="Garcia-Roger E.M."/>
            <person name="Carmona M.J."/>
            <person name="Serra M."/>
            <person name="Gomez A."/>
        </authorList>
    </citation>
    <scope>NUCLEOTIDE SEQUENCE [LARGE SCALE GENOMIC DNA]</scope>
    <source>
        <strain evidence="1">HYR1</strain>
    </source>
</reference>
<evidence type="ECO:0000313" key="2">
    <source>
        <dbReference type="Proteomes" id="UP000276133"/>
    </source>
</evidence>
<organism evidence="1 2">
    <name type="scientific">Brachionus plicatilis</name>
    <name type="common">Marine rotifer</name>
    <name type="synonym">Brachionus muelleri</name>
    <dbReference type="NCBI Taxonomy" id="10195"/>
    <lineage>
        <taxon>Eukaryota</taxon>
        <taxon>Metazoa</taxon>
        <taxon>Spiralia</taxon>
        <taxon>Gnathifera</taxon>
        <taxon>Rotifera</taxon>
        <taxon>Eurotatoria</taxon>
        <taxon>Monogononta</taxon>
        <taxon>Pseudotrocha</taxon>
        <taxon>Ploima</taxon>
        <taxon>Brachionidae</taxon>
        <taxon>Brachionus</taxon>
    </lineage>
</organism>
<comment type="caution">
    <text evidence="1">The sequence shown here is derived from an EMBL/GenBank/DDBJ whole genome shotgun (WGS) entry which is preliminary data.</text>
</comment>
<dbReference type="AlphaFoldDB" id="A0A3M7ST95"/>
<dbReference type="Proteomes" id="UP000276133">
    <property type="component" value="Unassembled WGS sequence"/>
</dbReference>